<dbReference type="SMART" id="SM00829">
    <property type="entry name" value="PKS_ER"/>
    <property type="match status" value="1"/>
</dbReference>
<evidence type="ECO:0000313" key="4">
    <source>
        <dbReference type="Proteomes" id="UP000515292"/>
    </source>
</evidence>
<evidence type="ECO:0000256" key="1">
    <source>
        <dbReference type="ARBA" id="ARBA00022857"/>
    </source>
</evidence>
<keyword evidence="1" id="KW-0521">NADP</keyword>
<dbReference type="Proteomes" id="UP000515292">
    <property type="component" value="Chromosome"/>
</dbReference>
<dbReference type="InterPro" id="IPR013154">
    <property type="entry name" value="ADH-like_N"/>
</dbReference>
<dbReference type="PANTHER" id="PTHR44154:SF1">
    <property type="entry name" value="QUINONE OXIDOREDUCTASE"/>
    <property type="match status" value="1"/>
</dbReference>
<dbReference type="Pfam" id="PF08240">
    <property type="entry name" value="ADH_N"/>
    <property type="match status" value="1"/>
</dbReference>
<accession>A0A7G5IIQ7</accession>
<sequence length="328" mass="34112">MRAAYYDQQGDPLVLRLGELPDPMAGPGEVRVRIAVSGLNPSDTKGRSGWGGAPMPFPRIVPHQDGSGVIESVGPGVDPARIGERVWIYEAQRGRPFGTGAELCIVPAEQAVALPEGVSFEVGACLGVPAMTAHRCLLADGAIEERWVLVQGGTGAVGLAAVMLAKYLGARVIATVSREQQARVVSAAGCDLVLNRHADDIASHVREATDGHGVDRVIDVSLATNIATDLACLATNGVICAYASDSADTMLTVPFVPALLGGATIRWVFVYAMPHQAHLDAARDINAALASGACRPVIGLDLPLDEIARAHAAQDSGTVVGKILLRVG</sequence>
<dbReference type="InterPro" id="IPR011032">
    <property type="entry name" value="GroES-like_sf"/>
</dbReference>
<dbReference type="SUPFAM" id="SSF50129">
    <property type="entry name" value="GroES-like"/>
    <property type="match status" value="1"/>
</dbReference>
<dbReference type="CDD" id="cd08253">
    <property type="entry name" value="zeta_crystallin"/>
    <property type="match status" value="1"/>
</dbReference>
<proteinExistence type="predicted"/>
<dbReference type="SUPFAM" id="SSF51735">
    <property type="entry name" value="NAD(P)-binding Rossmann-fold domains"/>
    <property type="match status" value="1"/>
</dbReference>
<reference evidence="3 4" key="1">
    <citation type="submission" date="2020-07" db="EMBL/GenBank/DDBJ databases">
        <title>Complete genome sequence for Sandaracinobacter sp. M6.</title>
        <authorList>
            <person name="Tang Y."/>
            <person name="Liu Q."/>
            <person name="Guo Z."/>
            <person name="Lei P."/>
            <person name="Huang B."/>
        </authorList>
    </citation>
    <scope>NUCLEOTIDE SEQUENCE [LARGE SCALE GENOMIC DNA]</scope>
    <source>
        <strain evidence="3 4">M6</strain>
    </source>
</reference>
<dbReference type="InterPro" id="IPR051603">
    <property type="entry name" value="Zinc-ADH_QOR/CCCR"/>
</dbReference>
<dbReference type="Gene3D" id="3.90.180.10">
    <property type="entry name" value="Medium-chain alcohol dehydrogenases, catalytic domain"/>
    <property type="match status" value="1"/>
</dbReference>
<dbReference type="PANTHER" id="PTHR44154">
    <property type="entry name" value="QUINONE OXIDOREDUCTASE"/>
    <property type="match status" value="1"/>
</dbReference>
<dbReference type="EMBL" id="CP059851">
    <property type="protein sequence ID" value="QMW23249.1"/>
    <property type="molecule type" value="Genomic_DNA"/>
</dbReference>
<dbReference type="InterPro" id="IPR013149">
    <property type="entry name" value="ADH-like_C"/>
</dbReference>
<keyword evidence="4" id="KW-1185">Reference proteome</keyword>
<feature type="domain" description="Enoyl reductase (ER)" evidence="2">
    <location>
        <begin position="10"/>
        <end position="325"/>
    </location>
</feature>
<evidence type="ECO:0000313" key="3">
    <source>
        <dbReference type="EMBL" id="QMW23249.1"/>
    </source>
</evidence>
<dbReference type="Pfam" id="PF00107">
    <property type="entry name" value="ADH_zinc_N"/>
    <property type="match status" value="1"/>
</dbReference>
<organism evidence="3 4">
    <name type="scientific">Sandaracinobacteroides saxicola</name>
    <dbReference type="NCBI Taxonomy" id="2759707"/>
    <lineage>
        <taxon>Bacteria</taxon>
        <taxon>Pseudomonadati</taxon>
        <taxon>Pseudomonadota</taxon>
        <taxon>Alphaproteobacteria</taxon>
        <taxon>Sphingomonadales</taxon>
        <taxon>Sphingosinicellaceae</taxon>
        <taxon>Sandaracinobacteroides</taxon>
    </lineage>
</organism>
<dbReference type="GO" id="GO:0016491">
    <property type="term" value="F:oxidoreductase activity"/>
    <property type="evidence" value="ECO:0007669"/>
    <property type="project" value="InterPro"/>
</dbReference>
<name>A0A7G5IIQ7_9SPHN</name>
<protein>
    <submittedName>
        <fullName evidence="3">NADPH:quinone reductase</fullName>
    </submittedName>
</protein>
<evidence type="ECO:0000259" key="2">
    <source>
        <dbReference type="SMART" id="SM00829"/>
    </source>
</evidence>
<gene>
    <name evidence="3" type="ORF">H3309_01690</name>
</gene>
<dbReference type="InterPro" id="IPR036291">
    <property type="entry name" value="NAD(P)-bd_dom_sf"/>
</dbReference>
<dbReference type="Gene3D" id="3.40.50.720">
    <property type="entry name" value="NAD(P)-binding Rossmann-like Domain"/>
    <property type="match status" value="1"/>
</dbReference>
<dbReference type="InterPro" id="IPR020843">
    <property type="entry name" value="ER"/>
</dbReference>
<dbReference type="KEGG" id="sand:H3309_01690"/>
<dbReference type="AlphaFoldDB" id="A0A7G5IIQ7"/>
<dbReference type="RefSeq" id="WP_182296931.1">
    <property type="nucleotide sequence ID" value="NZ_CP059851.1"/>
</dbReference>